<protein>
    <submittedName>
        <fullName evidence="3">Class I SAM-dependent methyltransferase</fullName>
    </submittedName>
</protein>
<evidence type="ECO:0000259" key="2">
    <source>
        <dbReference type="Pfam" id="PF08241"/>
    </source>
</evidence>
<dbReference type="PANTHER" id="PTHR44068:SF11">
    <property type="entry name" value="GERANYL DIPHOSPHATE 2-C-METHYLTRANSFERASE"/>
    <property type="match status" value="1"/>
</dbReference>
<comment type="caution">
    <text evidence="3">The sequence shown here is derived from an EMBL/GenBank/DDBJ whole genome shotgun (WGS) entry which is preliminary data.</text>
</comment>
<feature type="domain" description="Methyltransferase type 11" evidence="2">
    <location>
        <begin position="29"/>
        <end position="124"/>
    </location>
</feature>
<dbReference type="Pfam" id="PF08241">
    <property type="entry name" value="Methyltransf_11"/>
    <property type="match status" value="1"/>
</dbReference>
<gene>
    <name evidence="3" type="ORF">KDK92_21930</name>
</gene>
<evidence type="ECO:0000313" key="3">
    <source>
        <dbReference type="EMBL" id="MCM1992380.1"/>
    </source>
</evidence>
<dbReference type="SUPFAM" id="SSF53335">
    <property type="entry name" value="S-adenosyl-L-methionine-dependent methyltransferases"/>
    <property type="match status" value="1"/>
</dbReference>
<keyword evidence="4" id="KW-1185">Reference proteome</keyword>
<dbReference type="InterPro" id="IPR029063">
    <property type="entry name" value="SAM-dependent_MTases_sf"/>
</dbReference>
<dbReference type="Gene3D" id="3.40.50.150">
    <property type="entry name" value="Vaccinia Virus protein VP39"/>
    <property type="match status" value="1"/>
</dbReference>
<dbReference type="InterPro" id="IPR050447">
    <property type="entry name" value="Erg6_SMT_methyltransf"/>
</dbReference>
<dbReference type="RefSeq" id="WP_250861548.1">
    <property type="nucleotide sequence ID" value="NZ_JAGSOJ010000006.1"/>
</dbReference>
<dbReference type="GO" id="GO:0008757">
    <property type="term" value="F:S-adenosylmethionine-dependent methyltransferase activity"/>
    <property type="evidence" value="ECO:0007669"/>
    <property type="project" value="InterPro"/>
</dbReference>
<dbReference type="Proteomes" id="UP001056429">
    <property type="component" value="Unassembled WGS sequence"/>
</dbReference>
<sequence length="207" mass="23755">MKPIFRQNQLFTFMLYCNGQGLEKNILDCGAGGMLPPLALFKEHGYETTGIDISDKAIEHANKFQSEHSIKLNITKGDMKELSFEDNSFNFCYSYNTIFHMSKEDVKKSLEEMKRVLVPGGLMFVNFVSTSDERCGIGEEVRPGEYYEMEHGEKVLHSYFDENEGDELFRQLGLKRIYKEVRKRIGPKLGGGFVTLGYIDYIVEKSL</sequence>
<accession>A0A9J6P852</accession>
<organism evidence="3 4">
    <name type="scientific">Oceanirhabdus seepicola</name>
    <dbReference type="NCBI Taxonomy" id="2828781"/>
    <lineage>
        <taxon>Bacteria</taxon>
        <taxon>Bacillati</taxon>
        <taxon>Bacillota</taxon>
        <taxon>Clostridia</taxon>
        <taxon>Eubacteriales</taxon>
        <taxon>Clostridiaceae</taxon>
        <taxon>Oceanirhabdus</taxon>
    </lineage>
</organism>
<keyword evidence="1" id="KW-0808">Transferase</keyword>
<evidence type="ECO:0000313" key="4">
    <source>
        <dbReference type="Proteomes" id="UP001056429"/>
    </source>
</evidence>
<name>A0A9J6P852_9CLOT</name>
<dbReference type="PANTHER" id="PTHR44068">
    <property type="entry name" value="ZGC:194242"/>
    <property type="match status" value="1"/>
</dbReference>
<keyword evidence="3" id="KW-0489">Methyltransferase</keyword>
<evidence type="ECO:0000256" key="1">
    <source>
        <dbReference type="ARBA" id="ARBA00022679"/>
    </source>
</evidence>
<dbReference type="CDD" id="cd02440">
    <property type="entry name" value="AdoMet_MTases"/>
    <property type="match status" value="1"/>
</dbReference>
<dbReference type="GO" id="GO:0032259">
    <property type="term" value="P:methylation"/>
    <property type="evidence" value="ECO:0007669"/>
    <property type="project" value="UniProtKB-KW"/>
</dbReference>
<reference evidence="3" key="1">
    <citation type="journal article" date="2021" name="mSystems">
        <title>Bacteria and Archaea Synergistically Convert Glycine Betaine to Biogenic Methane in the Formosa Cold Seep of the South China Sea.</title>
        <authorList>
            <person name="Li L."/>
            <person name="Zhang W."/>
            <person name="Zhang S."/>
            <person name="Song L."/>
            <person name="Sun Q."/>
            <person name="Zhang H."/>
            <person name="Xiang H."/>
            <person name="Dong X."/>
        </authorList>
    </citation>
    <scope>NUCLEOTIDE SEQUENCE</scope>
    <source>
        <strain evidence="3">ZWT</strain>
    </source>
</reference>
<dbReference type="AlphaFoldDB" id="A0A9J6P852"/>
<dbReference type="EMBL" id="JAGSOJ010000006">
    <property type="protein sequence ID" value="MCM1992380.1"/>
    <property type="molecule type" value="Genomic_DNA"/>
</dbReference>
<dbReference type="InterPro" id="IPR013216">
    <property type="entry name" value="Methyltransf_11"/>
</dbReference>
<proteinExistence type="predicted"/>
<reference evidence="3" key="2">
    <citation type="submission" date="2021-04" db="EMBL/GenBank/DDBJ databases">
        <authorList>
            <person name="Dong X."/>
        </authorList>
    </citation>
    <scope>NUCLEOTIDE SEQUENCE</scope>
    <source>
        <strain evidence="3">ZWT</strain>
    </source>
</reference>